<dbReference type="PANTHER" id="PTHR38784">
    <property type="entry name" value="SUCROSE PHOSPHORYLASE"/>
    <property type="match status" value="1"/>
</dbReference>
<gene>
    <name evidence="1" type="ORF">EHS89_00145</name>
</gene>
<comment type="caution">
    <text evidence="1">The sequence shown here is derived from an EMBL/GenBank/DDBJ whole genome shotgun (WGS) entry which is preliminary data.</text>
</comment>
<dbReference type="SUPFAM" id="SSF52980">
    <property type="entry name" value="Restriction endonuclease-like"/>
    <property type="match status" value="1"/>
</dbReference>
<dbReference type="Pfam" id="PF07152">
    <property type="entry name" value="YaeQ"/>
    <property type="match status" value="1"/>
</dbReference>
<dbReference type="SMART" id="SM01322">
    <property type="entry name" value="YaeQ"/>
    <property type="match status" value="1"/>
</dbReference>
<sequence length="179" mass="20403">MALKPTIYKVDLQLSDTDRHCYESCNLVLAQHPSETLQRMMVRLMVFALNYHQDLSFTKGLSSTDEPELWQVGPDGQVEHWIELGQASPERIRKAVSRAPKISLYAYGREADIWWQKHGSVISALPKVSVWSFNDEQVEQLAQFVSRSMQLSISISDGEIYLSDEGHHLNLTLSELSVQ</sequence>
<name>A0A3P1SWV8_9GAMM</name>
<reference evidence="1 2" key="1">
    <citation type="submission" date="2018-11" db="EMBL/GenBank/DDBJ databases">
        <title>The draft genome sequence of Amphritea balenae JAMM 1525T.</title>
        <authorList>
            <person name="Fang Z."/>
            <person name="Zhang Y."/>
            <person name="Han X."/>
        </authorList>
    </citation>
    <scope>NUCLEOTIDE SEQUENCE [LARGE SCALE GENOMIC DNA]</scope>
    <source>
        <strain evidence="1 2">JAMM 1525</strain>
    </source>
</reference>
<dbReference type="PIRSF" id="PIRSF011484">
    <property type="entry name" value="YaeQ"/>
    <property type="match status" value="1"/>
</dbReference>
<keyword evidence="2" id="KW-1185">Reference proteome</keyword>
<dbReference type="InterPro" id="IPR038590">
    <property type="entry name" value="YaeQ_sf"/>
</dbReference>
<organism evidence="1 2">
    <name type="scientific">Amphritea balenae</name>
    <dbReference type="NCBI Taxonomy" id="452629"/>
    <lineage>
        <taxon>Bacteria</taxon>
        <taxon>Pseudomonadati</taxon>
        <taxon>Pseudomonadota</taxon>
        <taxon>Gammaproteobacteria</taxon>
        <taxon>Oceanospirillales</taxon>
        <taxon>Oceanospirillaceae</taxon>
        <taxon>Amphritea</taxon>
    </lineage>
</organism>
<dbReference type="InterPro" id="IPR011335">
    <property type="entry name" value="Restrct_endonuc-II-like"/>
</dbReference>
<dbReference type="PANTHER" id="PTHR38784:SF1">
    <property type="entry name" value="SUCROSE PHOSPHORYLASE"/>
    <property type="match status" value="1"/>
</dbReference>
<dbReference type="Gene3D" id="3.10.640.10">
    <property type="entry name" value="Restriction endonuclease-like alpha-beta roll domain"/>
    <property type="match status" value="1"/>
</dbReference>
<dbReference type="OrthoDB" id="5293309at2"/>
<dbReference type="Proteomes" id="UP000267535">
    <property type="component" value="Unassembled WGS sequence"/>
</dbReference>
<dbReference type="InterPro" id="IPR009822">
    <property type="entry name" value="YaeQ"/>
</dbReference>
<dbReference type="RefSeq" id="WP_124924088.1">
    <property type="nucleotide sequence ID" value="NZ_BMOH01000001.1"/>
</dbReference>
<dbReference type="AlphaFoldDB" id="A0A3P1SWV8"/>
<evidence type="ECO:0000313" key="1">
    <source>
        <dbReference type="EMBL" id="RRD01016.1"/>
    </source>
</evidence>
<protein>
    <submittedName>
        <fullName evidence="1">YaeQ family protein</fullName>
    </submittedName>
</protein>
<dbReference type="EMBL" id="RQXV01000001">
    <property type="protein sequence ID" value="RRD01016.1"/>
    <property type="molecule type" value="Genomic_DNA"/>
</dbReference>
<proteinExistence type="predicted"/>
<evidence type="ECO:0000313" key="2">
    <source>
        <dbReference type="Proteomes" id="UP000267535"/>
    </source>
</evidence>
<accession>A0A3P1SWV8</accession>